<feature type="region of interest" description="Disordered" evidence="1">
    <location>
        <begin position="565"/>
        <end position="639"/>
    </location>
</feature>
<gene>
    <name evidence="2" type="ORF">BESB_068440</name>
</gene>
<organism evidence="2 3">
    <name type="scientific">Besnoitia besnoiti</name>
    <name type="common">Apicomplexan protozoan</name>
    <dbReference type="NCBI Taxonomy" id="94643"/>
    <lineage>
        <taxon>Eukaryota</taxon>
        <taxon>Sar</taxon>
        <taxon>Alveolata</taxon>
        <taxon>Apicomplexa</taxon>
        <taxon>Conoidasida</taxon>
        <taxon>Coccidia</taxon>
        <taxon>Eucoccidiorida</taxon>
        <taxon>Eimeriorina</taxon>
        <taxon>Sarcocystidae</taxon>
        <taxon>Besnoitia</taxon>
    </lineage>
</organism>
<comment type="caution">
    <text evidence="2">The sequence shown here is derived from an EMBL/GenBank/DDBJ whole genome shotgun (WGS) entry which is preliminary data.</text>
</comment>
<dbReference type="GeneID" id="40311770"/>
<evidence type="ECO:0000313" key="2">
    <source>
        <dbReference type="EMBL" id="PFH34811.1"/>
    </source>
</evidence>
<protein>
    <submittedName>
        <fullName evidence="2">Uncharacterized protein</fullName>
    </submittedName>
</protein>
<feature type="region of interest" description="Disordered" evidence="1">
    <location>
        <begin position="414"/>
        <end position="459"/>
    </location>
</feature>
<evidence type="ECO:0000256" key="1">
    <source>
        <dbReference type="SAM" id="MobiDB-lite"/>
    </source>
</evidence>
<dbReference type="EMBL" id="NWUJ01000006">
    <property type="protein sequence ID" value="PFH34811.1"/>
    <property type="molecule type" value="Genomic_DNA"/>
</dbReference>
<sequence length="660" mass="68212">MARAHHSPPGPLPDNRSEARPELGTSGSTAAPLRCLPPQGKQDFSTPPAAASTASPHPRLLLSTGPSRVPPVFIHQKAGMNISVATAADHATTPPREVLAHIRSTEIAGSPSSSSSRDPGLPSPSAYSGVNAGCSPILTSPHTGLGSDASAGVEEGGRMPPKDTQHFSSPLCFRVMPRCRFNTQAESLGKHHVAALGPPHTHAAAAKSRTGHPATSAGGASLATCSPSLFVKGGAVQAPAGPARFPATNKQPTHWARDPVLTPATRAPTLGRRHVEAVCPQPAAAAFPRRSLINASSRKRHQLPPFGGLKLPTPATKTAMAVAVSQQKSAKKFPTADSCRTPLIAETLVPSLRPSVFPFLLTGAVGAAVPVAGGVTHPLLGVRSQQGQRVAVEAAAGRQGPDMPQATRFRVPPKPAAPKGQVCAEGGSSPFSRLDGTAASEAPSSESCVHESSPGRGPEARLKAEICTTVTGALATGSRHPSPLAQEPLRKRADSRHLRLGANVPRSQNIPALGLQKRHRQLPALVKPGHAVGSGTGVHATSSVERLDSLRAVYGCLRPFKNWGAPPGATLIQGTPRKRTGSGASRRSVAGKELESEESPLEFPVGLPEGRKGQHGQSKDTGRAGVADQGAGGKRASDIAVTQIRGGNLVRMLPVKETRQ</sequence>
<evidence type="ECO:0000313" key="3">
    <source>
        <dbReference type="Proteomes" id="UP000224006"/>
    </source>
</evidence>
<dbReference type="VEuPathDB" id="ToxoDB:BESB_068440"/>
<dbReference type="Proteomes" id="UP000224006">
    <property type="component" value="Chromosome VI"/>
</dbReference>
<dbReference type="KEGG" id="bbes:BESB_068440"/>
<keyword evidence="3" id="KW-1185">Reference proteome</keyword>
<feature type="compositionally biased region" description="Basic and acidic residues" evidence="1">
    <location>
        <begin position="609"/>
        <end position="622"/>
    </location>
</feature>
<feature type="compositionally biased region" description="Low complexity" evidence="1">
    <location>
        <begin position="45"/>
        <end position="56"/>
    </location>
</feature>
<feature type="compositionally biased region" description="Basic and acidic residues" evidence="1">
    <location>
        <begin position="155"/>
        <end position="165"/>
    </location>
</feature>
<proteinExistence type="predicted"/>
<dbReference type="RefSeq" id="XP_029218820.1">
    <property type="nucleotide sequence ID" value="XM_029365237.1"/>
</dbReference>
<name>A0A2A9MEX4_BESBE</name>
<feature type="region of interest" description="Disordered" evidence="1">
    <location>
        <begin position="106"/>
        <end position="168"/>
    </location>
</feature>
<dbReference type="AlphaFoldDB" id="A0A2A9MEX4"/>
<reference evidence="2 3" key="1">
    <citation type="submission" date="2017-09" db="EMBL/GenBank/DDBJ databases">
        <title>Genome sequencing of Besnoitia besnoiti strain Bb-Ger1.</title>
        <authorList>
            <person name="Schares G."/>
            <person name="Venepally P."/>
            <person name="Lorenzi H.A."/>
        </authorList>
    </citation>
    <scope>NUCLEOTIDE SEQUENCE [LARGE SCALE GENOMIC DNA]</scope>
    <source>
        <strain evidence="2 3">Bb-Ger1</strain>
    </source>
</reference>
<feature type="region of interest" description="Disordered" evidence="1">
    <location>
        <begin position="1"/>
        <end position="66"/>
    </location>
</feature>
<feature type="compositionally biased region" description="Low complexity" evidence="1">
    <location>
        <begin position="110"/>
        <end position="125"/>
    </location>
</feature>
<accession>A0A2A9MEX4</accession>